<keyword evidence="2" id="KW-0732">Signal</keyword>
<gene>
    <name evidence="3" type="ORF">K491DRAFT_721092</name>
</gene>
<dbReference type="OrthoDB" id="3890746at2759"/>
<keyword evidence="1" id="KW-1133">Transmembrane helix</keyword>
<keyword evidence="4" id="KW-1185">Reference proteome</keyword>
<dbReference type="AlphaFoldDB" id="A0A6A6SSV4"/>
<evidence type="ECO:0000256" key="1">
    <source>
        <dbReference type="SAM" id="Phobius"/>
    </source>
</evidence>
<name>A0A6A6SSV4_9PLEO</name>
<keyword evidence="1" id="KW-0472">Membrane</keyword>
<evidence type="ECO:0008006" key="5">
    <source>
        <dbReference type="Google" id="ProtNLM"/>
    </source>
</evidence>
<sequence length="211" mass="23084">MKINPAPFHLAQSVLNGLCTALSIAVLGTSAHTLSVFHKNQSSNPWWLPLWPQHFDVHGTEALIGSSTSTVLLLTVYLVATLVPKFNLVNKPTLHGLIGLGTTIPPAIVALITVIYCHILNNDTPELDTIQTWTCKYKDSQPLQQDLALPSNMGNSNFDKICQESKFALYGTLTVLLLLCLSMALTVVTWAADKWAARTSKKEAEMSSQQN</sequence>
<keyword evidence="1" id="KW-0812">Transmembrane</keyword>
<evidence type="ECO:0000313" key="3">
    <source>
        <dbReference type="EMBL" id="KAF2650081.1"/>
    </source>
</evidence>
<evidence type="ECO:0000256" key="2">
    <source>
        <dbReference type="SAM" id="SignalP"/>
    </source>
</evidence>
<feature type="transmembrane region" description="Helical" evidence="1">
    <location>
        <begin position="94"/>
        <end position="116"/>
    </location>
</feature>
<reference evidence="3" key="1">
    <citation type="journal article" date="2020" name="Stud. Mycol.">
        <title>101 Dothideomycetes genomes: a test case for predicting lifestyles and emergence of pathogens.</title>
        <authorList>
            <person name="Haridas S."/>
            <person name="Albert R."/>
            <person name="Binder M."/>
            <person name="Bloem J."/>
            <person name="Labutti K."/>
            <person name="Salamov A."/>
            <person name="Andreopoulos B."/>
            <person name="Baker S."/>
            <person name="Barry K."/>
            <person name="Bills G."/>
            <person name="Bluhm B."/>
            <person name="Cannon C."/>
            <person name="Castanera R."/>
            <person name="Culley D."/>
            <person name="Daum C."/>
            <person name="Ezra D."/>
            <person name="Gonzalez J."/>
            <person name="Henrissat B."/>
            <person name="Kuo A."/>
            <person name="Liang C."/>
            <person name="Lipzen A."/>
            <person name="Lutzoni F."/>
            <person name="Magnuson J."/>
            <person name="Mondo S."/>
            <person name="Nolan M."/>
            <person name="Ohm R."/>
            <person name="Pangilinan J."/>
            <person name="Park H.-J."/>
            <person name="Ramirez L."/>
            <person name="Alfaro M."/>
            <person name="Sun H."/>
            <person name="Tritt A."/>
            <person name="Yoshinaga Y."/>
            <person name="Zwiers L.-H."/>
            <person name="Turgeon B."/>
            <person name="Goodwin S."/>
            <person name="Spatafora J."/>
            <person name="Crous P."/>
            <person name="Grigoriev I."/>
        </authorList>
    </citation>
    <scope>NUCLEOTIDE SEQUENCE</scope>
    <source>
        <strain evidence="3">CBS 122681</strain>
    </source>
</reference>
<dbReference type="EMBL" id="MU004468">
    <property type="protein sequence ID" value="KAF2650081.1"/>
    <property type="molecule type" value="Genomic_DNA"/>
</dbReference>
<feature type="chain" id="PRO_5025352001" description="MARVEL domain-containing protein" evidence="2">
    <location>
        <begin position="32"/>
        <end position="211"/>
    </location>
</feature>
<feature type="transmembrane region" description="Helical" evidence="1">
    <location>
        <begin position="167"/>
        <end position="192"/>
    </location>
</feature>
<organism evidence="3 4">
    <name type="scientific">Lophiostoma macrostomum CBS 122681</name>
    <dbReference type="NCBI Taxonomy" id="1314788"/>
    <lineage>
        <taxon>Eukaryota</taxon>
        <taxon>Fungi</taxon>
        <taxon>Dikarya</taxon>
        <taxon>Ascomycota</taxon>
        <taxon>Pezizomycotina</taxon>
        <taxon>Dothideomycetes</taxon>
        <taxon>Pleosporomycetidae</taxon>
        <taxon>Pleosporales</taxon>
        <taxon>Lophiostomataceae</taxon>
        <taxon>Lophiostoma</taxon>
    </lineage>
</organism>
<proteinExistence type="predicted"/>
<dbReference type="Proteomes" id="UP000799324">
    <property type="component" value="Unassembled WGS sequence"/>
</dbReference>
<feature type="transmembrane region" description="Helical" evidence="1">
    <location>
        <begin position="57"/>
        <end position="82"/>
    </location>
</feature>
<protein>
    <recommendedName>
        <fullName evidence="5">MARVEL domain-containing protein</fullName>
    </recommendedName>
</protein>
<evidence type="ECO:0000313" key="4">
    <source>
        <dbReference type="Proteomes" id="UP000799324"/>
    </source>
</evidence>
<accession>A0A6A6SSV4</accession>
<feature type="signal peptide" evidence="2">
    <location>
        <begin position="1"/>
        <end position="31"/>
    </location>
</feature>